<dbReference type="InterPro" id="IPR011108">
    <property type="entry name" value="RMMBL"/>
</dbReference>
<dbReference type="Gene3D" id="3.40.50.10710">
    <property type="entry name" value="Metallo-hydrolase/oxidoreductase"/>
    <property type="match status" value="1"/>
</dbReference>
<dbReference type="SUPFAM" id="SSF56281">
    <property type="entry name" value="Metallo-hydrolase/oxidoreductase"/>
    <property type="match status" value="1"/>
</dbReference>
<reference evidence="8" key="1">
    <citation type="submission" date="2021-05" db="EMBL/GenBank/DDBJ databases">
        <authorList>
            <person name="Tanabe Y."/>
        </authorList>
    </citation>
    <scope>NUCLEOTIDE SEQUENCE</scope>
    <source>
        <strain evidence="8">BOTRYCO-1</strain>
    </source>
</reference>
<keyword evidence="5" id="KW-0269">Exonuclease</keyword>
<dbReference type="InterPro" id="IPR055132">
    <property type="entry name" value="RNase_J_b_CASP"/>
</dbReference>
<evidence type="ECO:0000256" key="4">
    <source>
        <dbReference type="ARBA" id="ARBA00022833"/>
    </source>
</evidence>
<evidence type="ECO:0000256" key="5">
    <source>
        <dbReference type="ARBA" id="ARBA00022839"/>
    </source>
</evidence>
<dbReference type="PANTHER" id="PTHR43694">
    <property type="entry name" value="RIBONUCLEASE J"/>
    <property type="match status" value="1"/>
</dbReference>
<dbReference type="InterPro" id="IPR001279">
    <property type="entry name" value="Metallo-B-lactamas"/>
</dbReference>
<dbReference type="CDD" id="cd07714">
    <property type="entry name" value="RNaseJ_MBL-fold"/>
    <property type="match status" value="1"/>
</dbReference>
<reference evidence="8" key="2">
    <citation type="journal article" date="2023" name="ISME Commun">
        <title>Characterization of a bloom-associated alphaproteobacterial lineage, 'Candidatus Phycosocius': insights into freshwater algal-bacterial interactions.</title>
        <authorList>
            <person name="Tanabe Y."/>
            <person name="Yamaguchi H."/>
            <person name="Yoshida M."/>
            <person name="Kai A."/>
            <person name="Okazaki Y."/>
        </authorList>
    </citation>
    <scope>NUCLEOTIDE SEQUENCE</scope>
    <source>
        <strain evidence="8">BOTRYCO-1</strain>
    </source>
</reference>
<evidence type="ECO:0000256" key="1">
    <source>
        <dbReference type="ARBA" id="ARBA00022722"/>
    </source>
</evidence>
<keyword evidence="4" id="KW-0862">Zinc</keyword>
<keyword evidence="9" id="KW-1185">Reference proteome</keyword>
<dbReference type="Pfam" id="PF07521">
    <property type="entry name" value="RMMBL"/>
    <property type="match status" value="1"/>
</dbReference>
<evidence type="ECO:0000256" key="3">
    <source>
        <dbReference type="ARBA" id="ARBA00022801"/>
    </source>
</evidence>
<dbReference type="Pfam" id="PF00753">
    <property type="entry name" value="Lactamase_B"/>
    <property type="match status" value="1"/>
</dbReference>
<accession>A0ABQ4PT58</accession>
<protein>
    <submittedName>
        <fullName evidence="8">MBL fold hydrolase</fullName>
    </submittedName>
</protein>
<comment type="caution">
    <text evidence="8">The sequence shown here is derived from an EMBL/GenBank/DDBJ whole genome shotgun (WGS) entry which is preliminary data.</text>
</comment>
<dbReference type="PANTHER" id="PTHR43694:SF1">
    <property type="entry name" value="RIBONUCLEASE J"/>
    <property type="match status" value="1"/>
</dbReference>
<evidence type="ECO:0000256" key="2">
    <source>
        <dbReference type="ARBA" id="ARBA00022723"/>
    </source>
</evidence>
<dbReference type="Pfam" id="PF17770">
    <property type="entry name" value="RNase_J_C"/>
    <property type="match status" value="1"/>
</dbReference>
<keyword evidence="6" id="KW-0694">RNA-binding</keyword>
<dbReference type="SMART" id="SM00849">
    <property type="entry name" value="Lactamase_B"/>
    <property type="match status" value="1"/>
</dbReference>
<keyword evidence="1" id="KW-0540">Nuclease</keyword>
<dbReference type="InterPro" id="IPR041636">
    <property type="entry name" value="RNase_J_C"/>
</dbReference>
<keyword evidence="3 8" id="KW-0378">Hydrolase</keyword>
<proteinExistence type="predicted"/>
<dbReference type="GO" id="GO:0016787">
    <property type="term" value="F:hydrolase activity"/>
    <property type="evidence" value="ECO:0007669"/>
    <property type="project" value="UniProtKB-KW"/>
</dbReference>
<keyword evidence="2" id="KW-0479">Metal-binding</keyword>
<dbReference type="Pfam" id="PF22505">
    <property type="entry name" value="RNase_J_b_CASP"/>
    <property type="match status" value="1"/>
</dbReference>
<feature type="domain" description="Metallo-beta-lactamase" evidence="7">
    <location>
        <begin position="2"/>
        <end position="200"/>
    </location>
</feature>
<sequence length="537" mass="58230">MNLNAYGFGPEGDKKWIVVDVGVTFAGEEGIPGVDLILPDPEFLESNKEDILAIILTHGHEDHIGAIGWLWPRFPAPVYATPFTAHLLRDKLRERGIESKVTLHEVPLKHRFQIGPFDIEYVTLTHSIAEPNGLAIHTPLGRVLHTGDWKLDASPLIGGETDKARLRQLGDEGVLAMVCDSTNVFSEGEAGSEAGVRDGLHEVIAEQKGKVAVACFASNVARILSTVEAATAAGRSVSLIGRSMVRITGAAKAVGLLADAHFIEPEQARSLPDDRILYLCTGSQGEPRAALARIGKGSHPHVTLGRGDTCLFSSREIPGNEHAIMALQNQLAMRGVNIITGKDRHIHVSGHPCRDELRTMYAMVRPKIAIPTHGEQRHLMEHTKFALSLGVPEALAVKNGDMIRLAPGPAKVIDEVPNGRLLVDGDAIISAESECIRDRLRLAEHGYVMVSMAIDGSGKIKAGPDVRARGLSEKNGDPAEGRLEQLADAAEEAYHRLKPDQRTHEEVAEGFVMRAVRKATERVFGKRPIVDVVVMTV</sequence>
<evidence type="ECO:0000259" key="7">
    <source>
        <dbReference type="SMART" id="SM00849"/>
    </source>
</evidence>
<dbReference type="EMBL" id="BPFZ01000001">
    <property type="protein sequence ID" value="GIU66099.1"/>
    <property type="molecule type" value="Genomic_DNA"/>
</dbReference>
<evidence type="ECO:0000313" key="8">
    <source>
        <dbReference type="EMBL" id="GIU66099.1"/>
    </source>
</evidence>
<dbReference type="Proteomes" id="UP001161064">
    <property type="component" value="Unassembled WGS sequence"/>
</dbReference>
<evidence type="ECO:0000256" key="6">
    <source>
        <dbReference type="ARBA" id="ARBA00022884"/>
    </source>
</evidence>
<dbReference type="InterPro" id="IPR042173">
    <property type="entry name" value="RNase_J_2"/>
</dbReference>
<evidence type="ECO:0000313" key="9">
    <source>
        <dbReference type="Proteomes" id="UP001161064"/>
    </source>
</evidence>
<dbReference type="Gene3D" id="3.60.15.10">
    <property type="entry name" value="Ribonuclease Z/Hydroxyacylglutathione hydrolase-like"/>
    <property type="match status" value="1"/>
</dbReference>
<dbReference type="InterPro" id="IPR036866">
    <property type="entry name" value="RibonucZ/Hydroxyglut_hydro"/>
</dbReference>
<dbReference type="Gene3D" id="3.10.20.580">
    <property type="match status" value="1"/>
</dbReference>
<name>A0ABQ4PT58_9PROT</name>
<gene>
    <name evidence="8" type="ORF">PsB1_0253</name>
</gene>
<organism evidence="8 9">
    <name type="scientific">Candidatus Phycosocius spiralis</name>
    <dbReference type="NCBI Taxonomy" id="2815099"/>
    <lineage>
        <taxon>Bacteria</taxon>
        <taxon>Pseudomonadati</taxon>
        <taxon>Pseudomonadota</taxon>
        <taxon>Alphaproteobacteria</taxon>
        <taxon>Caulobacterales</taxon>
        <taxon>Caulobacterales incertae sedis</taxon>
        <taxon>Candidatus Phycosocius</taxon>
    </lineage>
</organism>